<dbReference type="AlphaFoldDB" id="A0A4Q2S4M6"/>
<protein>
    <recommendedName>
        <fullName evidence="3">HEAT repeat domain-containing protein</fullName>
    </recommendedName>
</protein>
<name>A0A4Q2S4M6_9ACTN</name>
<evidence type="ECO:0000313" key="1">
    <source>
        <dbReference type="EMBL" id="RYB95183.1"/>
    </source>
</evidence>
<dbReference type="EMBL" id="SDWT01000001">
    <property type="protein sequence ID" value="RYB95183.1"/>
    <property type="molecule type" value="Genomic_DNA"/>
</dbReference>
<proteinExistence type="predicted"/>
<dbReference type="RefSeq" id="WP_129400526.1">
    <property type="nucleotide sequence ID" value="NZ_SDWT01000001.1"/>
</dbReference>
<keyword evidence="2" id="KW-1185">Reference proteome</keyword>
<sequence length="1099" mass="117139">MTTAARLLQQIDRLSYPERQRVLAGTARRLAGTAELPVLLDELMTQDAFGRRLALQIAVVAGDAACVARCLDAPEPSVRARAIAAFVALDLAPDALLARVPDLPAAHRTVLYRALRRRPPAELGERVLALVLERFGDREAAALLPALDHDRVAALLPGLDHAVASWAALGRRHPDVVLAYVEERLDAEPVALWARTWAQVGPAVAAAVPADPGRVLGLLERSLPHTGLPHALLGRTGALARSDAARFVRLVADPRHRGRPPLRRRTLRALAGVGTDDLVVLGRTLEPDGRLPDLLRALPPSERVAVHRGVVGERGPEPSRLWQALAAIDLLPVRARHEEASRLLAFPSVADDPDQRLEVTARLAWSEARDTLLEATRRPDADARAMAWTAATRAAAGSRDAATWSDFIGGLDRFRNDQDPVRYAVLAGLASAPPWLFTDRDAPVVTRLVRDAAEARDCSWGTRSAIRALCDRLLREGAVAGKRDLLQAALDGLRLLAAHGAAVDLHGIGRDLPRGAERAVLASLAPRIEADAARGDFGVALALAQGLGRRAWDLPQLQAYVDRARGAKDDAIVRRAVSLWLDPPPTRDERVAAVLRGDRSTITFHEVARVVGWRRTDLLDDVLRRSMHGRFLERGVRFVPAFDGCSDRWLPRQVAAQTKLLTSIATSGRLPAWERASAVRSLAGSGADATVLLSLADDAEVAVAEAAVAGLSRSDDPAAVLPHLLALAATDRARVAVPAITRAIRLVAPDAALAAARSLLEGSKVTSRKEAVRLLAEHRVPGAAPLLLEVWSAPDQHRDVRRAVAAAARLHLDDPAAWEVLERAAVTPEVATALLHLPVGTVAGRHREPYAALVHLVAGADDPDTARLGLRALAAWLPWRPDAVNDLVATVADLTRTALWRAASTALVEGSALIGSADPLVRTARSLVTVDDGSLDGPSRDRPARQRLSELVGATCAAAARHPDRRRRAGALGQALEQARPDAALVLHAAALDQPGVADLERICVLADRPLLAHAAQRAVADSLAGAPDRLPPGTAAPLLDDLRPHDGLARGLVAVAIAAAAGATEGWSEAVRAHVQALRAHPDPDVRLAALDVAMAPE</sequence>
<reference evidence="1 2" key="1">
    <citation type="submission" date="2019-01" db="EMBL/GenBank/DDBJ databases">
        <title>Novel species of Nocardioides.</title>
        <authorList>
            <person name="Liu Q."/>
            <person name="Xin Y.-H."/>
        </authorList>
    </citation>
    <scope>NUCLEOTIDE SEQUENCE [LARGE SCALE GENOMIC DNA]</scope>
    <source>
        <strain evidence="1 2">CGMCC 4.6882</strain>
    </source>
</reference>
<evidence type="ECO:0008006" key="3">
    <source>
        <dbReference type="Google" id="ProtNLM"/>
    </source>
</evidence>
<dbReference type="OrthoDB" id="3273854at2"/>
<gene>
    <name evidence="1" type="ORF">EUA93_13015</name>
</gene>
<comment type="caution">
    <text evidence="1">The sequence shown here is derived from an EMBL/GenBank/DDBJ whole genome shotgun (WGS) entry which is preliminary data.</text>
</comment>
<evidence type="ECO:0000313" key="2">
    <source>
        <dbReference type="Proteomes" id="UP000294071"/>
    </source>
</evidence>
<organism evidence="1 2">
    <name type="scientific">Nocardioides oleivorans</name>
    <dbReference type="NCBI Taxonomy" id="273676"/>
    <lineage>
        <taxon>Bacteria</taxon>
        <taxon>Bacillati</taxon>
        <taxon>Actinomycetota</taxon>
        <taxon>Actinomycetes</taxon>
        <taxon>Propionibacteriales</taxon>
        <taxon>Nocardioidaceae</taxon>
        <taxon>Nocardioides</taxon>
    </lineage>
</organism>
<accession>A0A4Q2S4M6</accession>
<dbReference type="Proteomes" id="UP000294071">
    <property type="component" value="Unassembled WGS sequence"/>
</dbReference>